<organism evidence="1 2">
    <name type="scientific">Manihot esculenta</name>
    <name type="common">Cassava</name>
    <name type="synonym">Jatropha manihot</name>
    <dbReference type="NCBI Taxonomy" id="3983"/>
    <lineage>
        <taxon>Eukaryota</taxon>
        <taxon>Viridiplantae</taxon>
        <taxon>Streptophyta</taxon>
        <taxon>Embryophyta</taxon>
        <taxon>Tracheophyta</taxon>
        <taxon>Spermatophyta</taxon>
        <taxon>Magnoliopsida</taxon>
        <taxon>eudicotyledons</taxon>
        <taxon>Gunneridae</taxon>
        <taxon>Pentapetalae</taxon>
        <taxon>rosids</taxon>
        <taxon>fabids</taxon>
        <taxon>Malpighiales</taxon>
        <taxon>Euphorbiaceae</taxon>
        <taxon>Crotonoideae</taxon>
        <taxon>Manihoteae</taxon>
        <taxon>Manihot</taxon>
    </lineage>
</organism>
<dbReference type="EMBL" id="CM004392">
    <property type="protein sequence ID" value="OAY47763.2"/>
    <property type="molecule type" value="Genomic_DNA"/>
</dbReference>
<proteinExistence type="predicted"/>
<sequence length="378" mass="41377">MQKKQNAKLFSYISHFPTHFSHSDLLLSFKKSKKATMALAPLLHSKLPSLQLLLLISIFIFCSSLYASDDPPLSLDYYASTCPAVFDIIRKEMECEVLSDPRNAALVVRLHFHDCFVQGCDGSVLLDDTITLQGEKKASPNVNSLIGFSIIDKIKNKVESECPGIVSCADILTIAARDAVILVGGPYWDVPVGRKDSKTASYELASANIPTADEGLVSIISKFLYQGLSVKDMVALSGAHTIGMARCANFRARIYGDFETTSERSPISETYLSNLKSTCPAAGGGDDNVSAMDNVTPNLFDNSYFQILLKGEGLLNSDQELYSSMLGVQTKKLVAKYAHDPVGFFKQFSDSMVKLGNITNPDSFTNGEVRKNCRFVNT</sequence>
<dbReference type="Proteomes" id="UP000091857">
    <property type="component" value="Chromosome 6"/>
</dbReference>
<reference evidence="2" key="1">
    <citation type="journal article" date="2016" name="Nat. Biotechnol.">
        <title>Sequencing wild and cultivated cassava and related species reveals extensive interspecific hybridization and genetic diversity.</title>
        <authorList>
            <person name="Bredeson J.V."/>
            <person name="Lyons J.B."/>
            <person name="Prochnik S.E."/>
            <person name="Wu G.A."/>
            <person name="Ha C.M."/>
            <person name="Edsinger-Gonzales E."/>
            <person name="Grimwood J."/>
            <person name="Schmutz J."/>
            <person name="Rabbi I.Y."/>
            <person name="Egesi C."/>
            <person name="Nauluvula P."/>
            <person name="Lebot V."/>
            <person name="Ndunguru J."/>
            <person name="Mkamilo G."/>
            <person name="Bart R.S."/>
            <person name="Setter T.L."/>
            <person name="Gleadow R.M."/>
            <person name="Kulakow P."/>
            <person name="Ferguson M.E."/>
            <person name="Rounsley S."/>
            <person name="Rokhsar D.S."/>
        </authorList>
    </citation>
    <scope>NUCLEOTIDE SEQUENCE [LARGE SCALE GENOMIC DNA]</scope>
    <source>
        <strain evidence="2">cv. AM560-2</strain>
    </source>
</reference>
<accession>A0ACC8DGV0</accession>
<evidence type="ECO:0000313" key="2">
    <source>
        <dbReference type="Proteomes" id="UP000091857"/>
    </source>
</evidence>
<gene>
    <name evidence="1" type="ORF">MANES_06G077600v8</name>
</gene>
<comment type="caution">
    <text evidence="1">The sequence shown here is derived from an EMBL/GenBank/DDBJ whole genome shotgun (WGS) entry which is preliminary data.</text>
</comment>
<evidence type="ECO:0000313" key="1">
    <source>
        <dbReference type="EMBL" id="OAY47763.2"/>
    </source>
</evidence>
<name>A0ACC8DGV0_MANES</name>
<keyword evidence="2" id="KW-1185">Reference proteome</keyword>
<protein>
    <submittedName>
        <fullName evidence="1">Uncharacterized protein</fullName>
    </submittedName>
</protein>